<dbReference type="InParanoid" id="A0A067MCJ1"/>
<dbReference type="GO" id="GO:0004674">
    <property type="term" value="F:protein serine/threonine kinase activity"/>
    <property type="evidence" value="ECO:0007669"/>
    <property type="project" value="TreeGrafter"/>
</dbReference>
<keyword evidence="4" id="KW-1185">Reference proteome</keyword>
<feature type="domain" description="Protein kinase" evidence="2">
    <location>
        <begin position="157"/>
        <end position="458"/>
    </location>
</feature>
<dbReference type="OrthoDB" id="291737at2759"/>
<gene>
    <name evidence="3" type="ORF">BOTBODRAFT_175484</name>
</gene>
<evidence type="ECO:0000259" key="2">
    <source>
        <dbReference type="PROSITE" id="PS50011"/>
    </source>
</evidence>
<dbReference type="GO" id="GO:0005524">
    <property type="term" value="F:ATP binding"/>
    <property type="evidence" value="ECO:0007669"/>
    <property type="project" value="InterPro"/>
</dbReference>
<dbReference type="AlphaFoldDB" id="A0A067MCJ1"/>
<dbReference type="InterPro" id="IPR000719">
    <property type="entry name" value="Prot_kinase_dom"/>
</dbReference>
<dbReference type="PANTHER" id="PTHR44329:SF261">
    <property type="entry name" value="ZINC FINGER CONTAINING PROTEIN KINASE-RELATED"/>
    <property type="match status" value="1"/>
</dbReference>
<proteinExistence type="predicted"/>
<dbReference type="EMBL" id="KL198043">
    <property type="protein sequence ID" value="KDQ13473.1"/>
    <property type="molecule type" value="Genomic_DNA"/>
</dbReference>
<feature type="region of interest" description="Disordered" evidence="1">
    <location>
        <begin position="1"/>
        <end position="26"/>
    </location>
</feature>
<reference evidence="4" key="1">
    <citation type="journal article" date="2014" name="Proc. Natl. Acad. Sci. U.S.A.">
        <title>Extensive sampling of basidiomycete genomes demonstrates inadequacy of the white-rot/brown-rot paradigm for wood decay fungi.</title>
        <authorList>
            <person name="Riley R."/>
            <person name="Salamov A.A."/>
            <person name="Brown D.W."/>
            <person name="Nagy L.G."/>
            <person name="Floudas D."/>
            <person name="Held B.W."/>
            <person name="Levasseur A."/>
            <person name="Lombard V."/>
            <person name="Morin E."/>
            <person name="Otillar R."/>
            <person name="Lindquist E.A."/>
            <person name="Sun H."/>
            <person name="LaButti K.M."/>
            <person name="Schmutz J."/>
            <person name="Jabbour D."/>
            <person name="Luo H."/>
            <person name="Baker S.E."/>
            <person name="Pisabarro A.G."/>
            <person name="Walton J.D."/>
            <person name="Blanchette R.A."/>
            <person name="Henrissat B."/>
            <person name="Martin F."/>
            <person name="Cullen D."/>
            <person name="Hibbett D.S."/>
            <person name="Grigoriev I.V."/>
        </authorList>
    </citation>
    <scope>NUCLEOTIDE SEQUENCE [LARGE SCALE GENOMIC DNA]</scope>
    <source>
        <strain evidence="4">FD-172 SS1</strain>
    </source>
</reference>
<evidence type="ECO:0000313" key="3">
    <source>
        <dbReference type="EMBL" id="KDQ13473.1"/>
    </source>
</evidence>
<dbReference type="SUPFAM" id="SSF56112">
    <property type="entry name" value="Protein kinase-like (PK-like)"/>
    <property type="match status" value="1"/>
</dbReference>
<dbReference type="PROSITE" id="PS50011">
    <property type="entry name" value="PROTEIN_KINASE_DOM"/>
    <property type="match status" value="1"/>
</dbReference>
<sequence length="480" mass="54551">MPPLWSAPLESFGKPPPRTETLSSRFSKPAPGRTMGLLFRFLGTRVELALSSFQPDETFAPAPAIRKASVAIHEVVSLISAIQYKAKILEKNSEGIFQLMREAWDSESEVAIGSTLDIFTTLFEETQTLCTRVEDKLQELHDFLTGKLSCHVLAHLQSRHRRQGEGSERDLTRQRILVFQKATGLNLPNLTLWNPTEIRQVTIKPTTPFSVSRGLYMDDQKVALTHFPTYTDESVLSERNISRWSELRNQYIMPLYGMCCGEDVIPQTHRREDQWLVSPWYRNGSARKYLGSKSSADRIITCLEIAYGLQHLHSLEPPIVYGVMRGNRILISDDGTAMLGGLMDYTYLRRLKLGWSYPGGPFCHGGLDDWVQWAAPEILGKDPKATIASDVWSWAMTTLELLADDIPFPGVEASELRKPYYSSPALDSNMWSLLESCWHADPQKRPSIDAVVERMEELCTIHCSKRRRSLRARLHGHRFD</sequence>
<dbReference type="InterPro" id="IPR011009">
    <property type="entry name" value="Kinase-like_dom_sf"/>
</dbReference>
<dbReference type="Pfam" id="PF07714">
    <property type="entry name" value="PK_Tyr_Ser-Thr"/>
    <property type="match status" value="1"/>
</dbReference>
<protein>
    <recommendedName>
        <fullName evidence="2">Protein kinase domain-containing protein</fullName>
    </recommendedName>
</protein>
<dbReference type="HOGENOM" id="CLU_579985_0_0_1"/>
<dbReference type="InterPro" id="IPR001245">
    <property type="entry name" value="Ser-Thr/Tyr_kinase_cat_dom"/>
</dbReference>
<name>A0A067MCJ1_BOTB1</name>
<evidence type="ECO:0000256" key="1">
    <source>
        <dbReference type="SAM" id="MobiDB-lite"/>
    </source>
</evidence>
<organism evidence="3 4">
    <name type="scientific">Botryobasidium botryosum (strain FD-172 SS1)</name>
    <dbReference type="NCBI Taxonomy" id="930990"/>
    <lineage>
        <taxon>Eukaryota</taxon>
        <taxon>Fungi</taxon>
        <taxon>Dikarya</taxon>
        <taxon>Basidiomycota</taxon>
        <taxon>Agaricomycotina</taxon>
        <taxon>Agaricomycetes</taxon>
        <taxon>Cantharellales</taxon>
        <taxon>Botryobasidiaceae</taxon>
        <taxon>Botryobasidium</taxon>
    </lineage>
</organism>
<dbReference type="Proteomes" id="UP000027195">
    <property type="component" value="Unassembled WGS sequence"/>
</dbReference>
<evidence type="ECO:0000313" key="4">
    <source>
        <dbReference type="Proteomes" id="UP000027195"/>
    </source>
</evidence>
<accession>A0A067MCJ1</accession>
<dbReference type="Gene3D" id="1.10.510.10">
    <property type="entry name" value="Transferase(Phosphotransferase) domain 1"/>
    <property type="match status" value="1"/>
</dbReference>
<dbReference type="InterPro" id="IPR051681">
    <property type="entry name" value="Ser/Thr_Kinases-Pseudokinases"/>
</dbReference>
<dbReference type="PANTHER" id="PTHR44329">
    <property type="entry name" value="SERINE/THREONINE-PROTEIN KINASE TNNI3K-RELATED"/>
    <property type="match status" value="1"/>
</dbReference>